<organism evidence="8 9">
    <name type="scientific">Sphingomonas floccifaciens</name>
    <dbReference type="NCBI Taxonomy" id="1844115"/>
    <lineage>
        <taxon>Bacteria</taxon>
        <taxon>Pseudomonadati</taxon>
        <taxon>Pseudomonadota</taxon>
        <taxon>Alphaproteobacteria</taxon>
        <taxon>Sphingomonadales</taxon>
        <taxon>Sphingomonadaceae</taxon>
        <taxon>Sphingomonas</taxon>
    </lineage>
</organism>
<feature type="transmembrane region" description="Helical" evidence="6">
    <location>
        <begin position="53"/>
        <end position="69"/>
    </location>
</feature>
<dbReference type="InterPro" id="IPR011701">
    <property type="entry name" value="MFS"/>
</dbReference>
<feature type="transmembrane region" description="Helical" evidence="6">
    <location>
        <begin position="357"/>
        <end position="376"/>
    </location>
</feature>
<dbReference type="Pfam" id="PF07690">
    <property type="entry name" value="MFS_1"/>
    <property type="match status" value="1"/>
</dbReference>
<accession>A0ABW4N8P3</accession>
<feature type="transmembrane region" description="Helical" evidence="6">
    <location>
        <begin position="99"/>
        <end position="118"/>
    </location>
</feature>
<comment type="subcellular location">
    <subcellularLocation>
        <location evidence="1">Cell inner membrane</location>
        <topology evidence="1">Multi-pass membrane protein</topology>
    </subcellularLocation>
</comment>
<evidence type="ECO:0000256" key="6">
    <source>
        <dbReference type="SAM" id="Phobius"/>
    </source>
</evidence>
<feature type="transmembrane region" description="Helical" evidence="6">
    <location>
        <begin position="74"/>
        <end position="93"/>
    </location>
</feature>
<feature type="transmembrane region" description="Helical" evidence="6">
    <location>
        <begin position="286"/>
        <end position="305"/>
    </location>
</feature>
<dbReference type="InterPro" id="IPR020846">
    <property type="entry name" value="MFS_dom"/>
</dbReference>
<feature type="transmembrane region" description="Helical" evidence="6">
    <location>
        <begin position="130"/>
        <end position="154"/>
    </location>
</feature>
<dbReference type="Gene3D" id="1.20.1250.20">
    <property type="entry name" value="MFS general substrate transporter like domains"/>
    <property type="match status" value="2"/>
</dbReference>
<comment type="caution">
    <text evidence="8">The sequence shown here is derived from an EMBL/GenBank/DDBJ whole genome shotgun (WGS) entry which is preliminary data.</text>
</comment>
<dbReference type="SUPFAM" id="SSF103473">
    <property type="entry name" value="MFS general substrate transporter"/>
    <property type="match status" value="1"/>
</dbReference>
<dbReference type="RefSeq" id="WP_380938580.1">
    <property type="nucleotide sequence ID" value="NZ_JBHUFC010000002.1"/>
</dbReference>
<sequence length="424" mass="44302">MTHARLKLALFLTYAVFAILLNSVGTVILQSIAHFGVDKVAASTLEAFKDLPIAVVSFLVASFLPCIGLRRGMIAGLALVSVACLAMPMLDSFAATRLLFLATGVSFALVKVAIYSFVGLLTDTPHAHAALLNAIEGVFMLGVLAGYWLFALFIDPADPAGAGWLRVYWWLAGIAGAAILLLLTVRFDERAAFAADDADARPATPSGEFVAMLRLVATPLILVFVASAFLYVLVEQGVGTWLPTINREVLGLSAPMSVQAASIFAAGLAAGRLGAGVVVRRTGWQALLIGCLVAMAMLLVLVLPLAEAEGGRTVTSWADAPPVAYLLPLIGLCMAPIYPTLNSAILSAMPKRTQASVVGLIVVFSALGGTTGSFIVGRAFAAVGGIQAIYAMLVPIAALLVLVGLLGRLRTRDQDTDSRSSHAV</sequence>
<feature type="transmembrane region" description="Helical" evidence="6">
    <location>
        <begin position="254"/>
        <end position="274"/>
    </location>
</feature>
<keyword evidence="5 6" id="KW-0472">Membrane</keyword>
<dbReference type="Proteomes" id="UP001597283">
    <property type="component" value="Unassembled WGS sequence"/>
</dbReference>
<keyword evidence="9" id="KW-1185">Reference proteome</keyword>
<evidence type="ECO:0000256" key="1">
    <source>
        <dbReference type="ARBA" id="ARBA00004429"/>
    </source>
</evidence>
<reference evidence="9" key="1">
    <citation type="journal article" date="2019" name="Int. J. Syst. Evol. Microbiol.">
        <title>The Global Catalogue of Microorganisms (GCM) 10K type strain sequencing project: providing services to taxonomists for standard genome sequencing and annotation.</title>
        <authorList>
            <consortium name="The Broad Institute Genomics Platform"/>
            <consortium name="The Broad Institute Genome Sequencing Center for Infectious Disease"/>
            <person name="Wu L."/>
            <person name="Ma J."/>
        </authorList>
    </citation>
    <scope>NUCLEOTIDE SEQUENCE [LARGE SCALE GENOMIC DNA]</scope>
    <source>
        <strain evidence="9">Q85</strain>
    </source>
</reference>
<evidence type="ECO:0000259" key="7">
    <source>
        <dbReference type="PROSITE" id="PS50850"/>
    </source>
</evidence>
<dbReference type="EMBL" id="JBHUFC010000002">
    <property type="protein sequence ID" value="MFD1786512.1"/>
    <property type="molecule type" value="Genomic_DNA"/>
</dbReference>
<dbReference type="PANTHER" id="PTHR43702:SF11">
    <property type="entry name" value="L-FUCOSE-PROTON SYMPORTER"/>
    <property type="match status" value="1"/>
</dbReference>
<evidence type="ECO:0000256" key="2">
    <source>
        <dbReference type="ARBA" id="ARBA00022475"/>
    </source>
</evidence>
<dbReference type="InterPro" id="IPR050375">
    <property type="entry name" value="MFS_TsgA-like"/>
</dbReference>
<dbReference type="InterPro" id="IPR036259">
    <property type="entry name" value="MFS_trans_sf"/>
</dbReference>
<feature type="domain" description="Major facilitator superfamily (MFS) profile" evidence="7">
    <location>
        <begin position="6"/>
        <end position="412"/>
    </location>
</feature>
<evidence type="ECO:0000313" key="8">
    <source>
        <dbReference type="EMBL" id="MFD1786512.1"/>
    </source>
</evidence>
<gene>
    <name evidence="8" type="ORF">ACFSC3_02890</name>
</gene>
<name>A0ABW4N8P3_9SPHN</name>
<evidence type="ECO:0000313" key="9">
    <source>
        <dbReference type="Proteomes" id="UP001597283"/>
    </source>
</evidence>
<keyword evidence="4 6" id="KW-1133">Transmembrane helix</keyword>
<evidence type="ECO:0000256" key="3">
    <source>
        <dbReference type="ARBA" id="ARBA00022692"/>
    </source>
</evidence>
<dbReference type="PANTHER" id="PTHR43702">
    <property type="entry name" value="L-FUCOSE-PROTON SYMPORTER"/>
    <property type="match status" value="1"/>
</dbReference>
<feature type="transmembrane region" description="Helical" evidence="6">
    <location>
        <begin position="166"/>
        <end position="185"/>
    </location>
</feature>
<keyword evidence="2" id="KW-1003">Cell membrane</keyword>
<evidence type="ECO:0000256" key="5">
    <source>
        <dbReference type="ARBA" id="ARBA00023136"/>
    </source>
</evidence>
<keyword evidence="3 6" id="KW-0812">Transmembrane</keyword>
<protein>
    <submittedName>
        <fullName evidence="8">MFS transporter</fullName>
    </submittedName>
</protein>
<dbReference type="PROSITE" id="PS50850">
    <property type="entry name" value="MFS"/>
    <property type="match status" value="1"/>
</dbReference>
<feature type="transmembrane region" description="Helical" evidence="6">
    <location>
        <begin position="325"/>
        <end position="345"/>
    </location>
</feature>
<feature type="transmembrane region" description="Helical" evidence="6">
    <location>
        <begin position="211"/>
        <end position="234"/>
    </location>
</feature>
<evidence type="ECO:0000256" key="4">
    <source>
        <dbReference type="ARBA" id="ARBA00022989"/>
    </source>
</evidence>
<proteinExistence type="predicted"/>
<feature type="transmembrane region" description="Helical" evidence="6">
    <location>
        <begin position="388"/>
        <end position="409"/>
    </location>
</feature>